<evidence type="ECO:0000313" key="1">
    <source>
        <dbReference type="EMBL" id="MBV0925371.1"/>
    </source>
</evidence>
<protein>
    <submittedName>
        <fullName evidence="1">Uncharacterized protein</fullName>
    </submittedName>
</protein>
<organism evidence="1 2">
    <name type="scientific">Haloarcula limicola</name>
    <dbReference type="NCBI Taxonomy" id="1429915"/>
    <lineage>
        <taxon>Archaea</taxon>
        <taxon>Methanobacteriati</taxon>
        <taxon>Methanobacteriota</taxon>
        <taxon>Stenosarchaea group</taxon>
        <taxon>Halobacteria</taxon>
        <taxon>Halobacteriales</taxon>
        <taxon>Haloarculaceae</taxon>
        <taxon>Haloarcula</taxon>
    </lineage>
</organism>
<keyword evidence="2" id="KW-1185">Reference proteome</keyword>
<gene>
    <name evidence="1" type="ORF">KTS45_14285</name>
</gene>
<dbReference type="OrthoDB" id="275508at2157"/>
<name>A0A8J7YDS7_9EURY</name>
<sequence>MDVWRDGSLLAVAAGQRDDVCCQTATLYFGLDGGTGSLNPGNLGQHFAASNGPVTATRSS</sequence>
<dbReference type="EMBL" id="JAHQXF010000002">
    <property type="protein sequence ID" value="MBV0925371.1"/>
    <property type="molecule type" value="Genomic_DNA"/>
</dbReference>
<dbReference type="AlphaFoldDB" id="A0A8J7YDS7"/>
<evidence type="ECO:0000313" key="2">
    <source>
        <dbReference type="Proteomes" id="UP000766550"/>
    </source>
</evidence>
<reference evidence="1 2" key="1">
    <citation type="submission" date="2021-06" db="EMBL/GenBank/DDBJ databases">
        <title>New haloarchaea isolates fom saline soil.</title>
        <authorList>
            <person name="Duran-Viseras A."/>
            <person name="Sanchez-Porro C.S."/>
            <person name="Ventosa A."/>
        </authorList>
    </citation>
    <scope>NUCLEOTIDE SEQUENCE [LARGE SCALE GENOMIC DNA]</scope>
    <source>
        <strain evidence="1 2">JCM 183640</strain>
    </source>
</reference>
<comment type="caution">
    <text evidence="1">The sequence shown here is derived from an EMBL/GenBank/DDBJ whole genome shotgun (WGS) entry which is preliminary data.</text>
</comment>
<dbReference type="Proteomes" id="UP000766550">
    <property type="component" value="Unassembled WGS sequence"/>
</dbReference>
<proteinExistence type="predicted"/>
<dbReference type="RefSeq" id="WP_162318201.1">
    <property type="nucleotide sequence ID" value="NZ_JAHQXF010000002.1"/>
</dbReference>
<accession>A0A8J7YDS7</accession>